<feature type="transmembrane region" description="Helical" evidence="1">
    <location>
        <begin position="12"/>
        <end position="31"/>
    </location>
</feature>
<gene>
    <name evidence="2" type="ORF">IAC94_07465</name>
</gene>
<organism evidence="2 3">
    <name type="scientific">Candidatus Coprenecus avistercoris</name>
    <dbReference type="NCBI Taxonomy" id="2840730"/>
    <lineage>
        <taxon>Bacteria</taxon>
        <taxon>Pseudomonadati</taxon>
        <taxon>Bacteroidota</taxon>
        <taxon>Bacteroidia</taxon>
        <taxon>Bacteroidales</taxon>
        <taxon>Rikenellaceae</taxon>
        <taxon>Rikenellaceae incertae sedis</taxon>
        <taxon>Candidatus Coprenecus</taxon>
    </lineage>
</organism>
<reference evidence="2" key="2">
    <citation type="journal article" date="2021" name="PeerJ">
        <title>Extensive microbial diversity within the chicken gut microbiome revealed by metagenomics and culture.</title>
        <authorList>
            <person name="Gilroy R."/>
            <person name="Ravi A."/>
            <person name="Getino M."/>
            <person name="Pursley I."/>
            <person name="Horton D.L."/>
            <person name="Alikhan N.F."/>
            <person name="Baker D."/>
            <person name="Gharbi K."/>
            <person name="Hall N."/>
            <person name="Watson M."/>
            <person name="Adriaenssens E.M."/>
            <person name="Foster-Nyarko E."/>
            <person name="Jarju S."/>
            <person name="Secka A."/>
            <person name="Antonio M."/>
            <person name="Oren A."/>
            <person name="Chaudhuri R.R."/>
            <person name="La Ragione R."/>
            <person name="Hildebrand F."/>
            <person name="Pallen M.J."/>
        </authorList>
    </citation>
    <scope>NUCLEOTIDE SEQUENCE</scope>
    <source>
        <strain evidence="2">ChiHjej13B12-12457</strain>
    </source>
</reference>
<reference evidence="2" key="1">
    <citation type="submission" date="2020-10" db="EMBL/GenBank/DDBJ databases">
        <authorList>
            <person name="Gilroy R."/>
        </authorList>
    </citation>
    <scope>NUCLEOTIDE SEQUENCE</scope>
    <source>
        <strain evidence="2">ChiHjej13B12-12457</strain>
    </source>
</reference>
<evidence type="ECO:0000256" key="1">
    <source>
        <dbReference type="SAM" id="Phobius"/>
    </source>
</evidence>
<dbReference type="Proteomes" id="UP000886744">
    <property type="component" value="Unassembled WGS sequence"/>
</dbReference>
<proteinExistence type="predicted"/>
<accession>A0A9D1J748</accession>
<keyword evidence="1" id="KW-0812">Transmembrane</keyword>
<protein>
    <submittedName>
        <fullName evidence="2">Uncharacterized protein</fullName>
    </submittedName>
</protein>
<dbReference type="EMBL" id="DVHI01000093">
    <property type="protein sequence ID" value="HIR63340.1"/>
    <property type="molecule type" value="Genomic_DNA"/>
</dbReference>
<evidence type="ECO:0000313" key="3">
    <source>
        <dbReference type="Proteomes" id="UP000886744"/>
    </source>
</evidence>
<feature type="transmembrane region" description="Helical" evidence="1">
    <location>
        <begin position="43"/>
        <end position="62"/>
    </location>
</feature>
<name>A0A9D1J748_9BACT</name>
<sequence length="76" mass="8299">MKERTKRIVRTVVFAVAWLAGIIIPIAAGIAAKENAANGFEVFVGWATMAETVLLTAWVIWLKSKGRILGDDNGDR</sequence>
<dbReference type="AlphaFoldDB" id="A0A9D1J748"/>
<comment type="caution">
    <text evidence="2">The sequence shown here is derived from an EMBL/GenBank/DDBJ whole genome shotgun (WGS) entry which is preliminary data.</text>
</comment>
<keyword evidence="1" id="KW-0472">Membrane</keyword>
<evidence type="ECO:0000313" key="2">
    <source>
        <dbReference type="EMBL" id="HIR63340.1"/>
    </source>
</evidence>
<keyword evidence="1" id="KW-1133">Transmembrane helix</keyword>